<dbReference type="GO" id="GO:0016020">
    <property type="term" value="C:membrane"/>
    <property type="evidence" value="ECO:0007669"/>
    <property type="project" value="TreeGrafter"/>
</dbReference>
<name>A0A2N3LIM5_9BACI</name>
<protein>
    <submittedName>
        <fullName evidence="4">Proline iminopeptidase</fullName>
    </submittedName>
</protein>
<evidence type="ECO:0000259" key="3">
    <source>
        <dbReference type="Pfam" id="PF00561"/>
    </source>
</evidence>
<evidence type="ECO:0000313" key="5">
    <source>
        <dbReference type="Proteomes" id="UP000233440"/>
    </source>
</evidence>
<dbReference type="RefSeq" id="WP_101354784.1">
    <property type="nucleotide sequence ID" value="NZ_PIQO01000010.1"/>
</dbReference>
<dbReference type="OrthoDB" id="9796770at2"/>
<dbReference type="Gene3D" id="3.40.50.1820">
    <property type="entry name" value="alpha/beta hydrolase"/>
    <property type="match status" value="1"/>
</dbReference>
<dbReference type="Proteomes" id="UP000233440">
    <property type="component" value="Unassembled WGS sequence"/>
</dbReference>
<organism evidence="4 5">
    <name type="scientific">Heyndrickxia camelliae</name>
    <dbReference type="NCBI Taxonomy" id="1707093"/>
    <lineage>
        <taxon>Bacteria</taxon>
        <taxon>Bacillati</taxon>
        <taxon>Bacillota</taxon>
        <taxon>Bacilli</taxon>
        <taxon>Bacillales</taxon>
        <taxon>Bacillaceae</taxon>
        <taxon>Heyndrickxia</taxon>
    </lineage>
</organism>
<feature type="domain" description="AB hydrolase-1" evidence="3">
    <location>
        <begin position="30"/>
        <end position="278"/>
    </location>
</feature>
<dbReference type="AlphaFoldDB" id="A0A2N3LIM5"/>
<dbReference type="SUPFAM" id="SSF53474">
    <property type="entry name" value="alpha/beta-Hydrolases"/>
    <property type="match status" value="1"/>
</dbReference>
<keyword evidence="5" id="KW-1185">Reference proteome</keyword>
<keyword evidence="2" id="KW-0378">Hydrolase</keyword>
<sequence length="294" mass="34079">MKWIDGEHILKLNGINHWVRIEGGQHNTIPLVIIHGGPGGNHYTFERIVGPLLSENRTIVYYEQRGCGRSERPVSDEDYSLDFLLKDFKELINWLDTKKVDLLGYSFGGELALEFAYECPEKINKIILSAPSLMNSEIQRLVQITGFMSVANEKLYQQIIDFQRKDISPEKILDKIWEQVDTETVDLFLFENQEIAKKNRMLWEESKLINTGLMMRSLQKHPLPISLMDRLKDIHQRVLIIAGVFDRNTGIPIAKLFLRSLPNSQLVVFDKSAHFPDLEETDKFVHVVREFLDD</sequence>
<dbReference type="InterPro" id="IPR050266">
    <property type="entry name" value="AB_hydrolase_sf"/>
</dbReference>
<dbReference type="Pfam" id="PF00561">
    <property type="entry name" value="Abhydrolase_1"/>
    <property type="match status" value="1"/>
</dbReference>
<dbReference type="PRINTS" id="PR00111">
    <property type="entry name" value="ABHYDROLASE"/>
</dbReference>
<dbReference type="PANTHER" id="PTHR43798:SF28">
    <property type="entry name" value="AB HYDROLASE-1 DOMAIN-CONTAINING PROTEIN"/>
    <property type="match status" value="1"/>
</dbReference>
<evidence type="ECO:0000256" key="1">
    <source>
        <dbReference type="ARBA" id="ARBA00010088"/>
    </source>
</evidence>
<dbReference type="PANTHER" id="PTHR43798">
    <property type="entry name" value="MONOACYLGLYCEROL LIPASE"/>
    <property type="match status" value="1"/>
</dbReference>
<accession>A0A2N3LIM5</accession>
<dbReference type="GO" id="GO:0006508">
    <property type="term" value="P:proteolysis"/>
    <property type="evidence" value="ECO:0007669"/>
    <property type="project" value="InterPro"/>
</dbReference>
<dbReference type="GO" id="GO:0004177">
    <property type="term" value="F:aminopeptidase activity"/>
    <property type="evidence" value="ECO:0007669"/>
    <property type="project" value="UniProtKB-EC"/>
</dbReference>
<gene>
    <name evidence="4" type="ORF">CWO92_13735</name>
</gene>
<dbReference type="PRINTS" id="PR00793">
    <property type="entry name" value="PROAMNOPTASE"/>
</dbReference>
<dbReference type="EMBL" id="PIQO01000010">
    <property type="protein sequence ID" value="PKR84445.1"/>
    <property type="molecule type" value="Genomic_DNA"/>
</dbReference>
<dbReference type="InterPro" id="IPR029058">
    <property type="entry name" value="AB_hydrolase_fold"/>
</dbReference>
<proteinExistence type="inferred from homology"/>
<evidence type="ECO:0000313" key="4">
    <source>
        <dbReference type="EMBL" id="PKR84445.1"/>
    </source>
</evidence>
<reference evidence="4 5" key="1">
    <citation type="submission" date="2017-11" db="EMBL/GenBank/DDBJ databases">
        <title>Bacillus camelliae sp. nov., isolated from pu'er tea.</title>
        <authorList>
            <person name="Niu L."/>
        </authorList>
    </citation>
    <scope>NUCLEOTIDE SEQUENCE [LARGE SCALE GENOMIC DNA]</scope>
    <source>
        <strain evidence="4 5">7578-1</strain>
    </source>
</reference>
<dbReference type="InterPro" id="IPR000073">
    <property type="entry name" value="AB_hydrolase_1"/>
</dbReference>
<comment type="caution">
    <text evidence="4">The sequence shown here is derived from an EMBL/GenBank/DDBJ whole genome shotgun (WGS) entry which is preliminary data.</text>
</comment>
<dbReference type="InterPro" id="IPR002410">
    <property type="entry name" value="Peptidase_S33"/>
</dbReference>
<evidence type="ECO:0000256" key="2">
    <source>
        <dbReference type="ARBA" id="ARBA00022801"/>
    </source>
</evidence>
<comment type="similarity">
    <text evidence="1">Belongs to the peptidase S33 family.</text>
</comment>